<keyword evidence="1" id="KW-1133">Transmembrane helix</keyword>
<sequence length="457" mass="52136">MADFIIPLRKSALAVSLVVSISIVLYSAFTNPQIPSPTRWFSLCRECYSAIHFVDRSCHANQSGRNAGRTNISHILFGLGASSNTWHERRHYSELWWDPKTTRGYVWLDEHPPSNFSWPEKSPPYRVSHGSTWFGRARKRSSSDRIARIVKESFDLGLEDVRWFVMGDDDTVFFVENLVSVLAMYDHRQMYYVGGISESVEQNLMHSYGMGFGGGGFAISFPLACELAKILDVCIRRYHYFYGSDEKIAASVSELGVPLTRESGFHQLDIRGDPYGLLAAHPPTPLVSLHHLHHVSTLFPNQTQLGSLSTLMGAYRVDPGRTLQQSFCYDRKRKWSVSISWGYTVQLYPSLVVARDLEMPLQTFRTWRSWSDGPFVFNTRPWKPDPCERPVIYFLDQIEEVGECKTWTSYKRAAAELGEKCNQSAYNKEMVVERISVSALKMGSEEWTKVTSPSFSL</sequence>
<dbReference type="AlphaFoldDB" id="A0AAD3SQ07"/>
<dbReference type="Proteomes" id="UP001279734">
    <property type="component" value="Unassembled WGS sequence"/>
</dbReference>
<comment type="caution">
    <text evidence="2">The sequence shown here is derived from an EMBL/GenBank/DDBJ whole genome shotgun (WGS) entry which is preliminary data.</text>
</comment>
<evidence type="ECO:0000313" key="3">
    <source>
        <dbReference type="Proteomes" id="UP001279734"/>
    </source>
</evidence>
<dbReference type="EMBL" id="BSYO01000015">
    <property type="protein sequence ID" value="GMH15368.1"/>
    <property type="molecule type" value="Genomic_DNA"/>
</dbReference>
<evidence type="ECO:0000313" key="2">
    <source>
        <dbReference type="EMBL" id="GMH15368.1"/>
    </source>
</evidence>
<evidence type="ECO:0000256" key="1">
    <source>
        <dbReference type="SAM" id="Phobius"/>
    </source>
</evidence>
<name>A0AAD3SQ07_NEPGR</name>
<keyword evidence="3" id="KW-1185">Reference proteome</keyword>
<reference evidence="2" key="1">
    <citation type="submission" date="2023-05" db="EMBL/GenBank/DDBJ databases">
        <title>Nepenthes gracilis genome sequencing.</title>
        <authorList>
            <person name="Fukushima K."/>
        </authorList>
    </citation>
    <scope>NUCLEOTIDE SEQUENCE</scope>
    <source>
        <strain evidence="2">SING2019-196</strain>
    </source>
</reference>
<feature type="transmembrane region" description="Helical" evidence="1">
    <location>
        <begin position="12"/>
        <end position="29"/>
    </location>
</feature>
<dbReference type="PANTHER" id="PTHR10811">
    <property type="entry name" value="FRINGE-RELATED"/>
    <property type="match status" value="1"/>
</dbReference>
<dbReference type="Gene3D" id="3.90.550.50">
    <property type="match status" value="1"/>
</dbReference>
<proteinExistence type="predicted"/>
<gene>
    <name evidence="2" type="ORF">Nepgr_017209</name>
</gene>
<dbReference type="InterPro" id="IPR006740">
    <property type="entry name" value="DUF604"/>
</dbReference>
<accession>A0AAD3SQ07</accession>
<dbReference type="FunFam" id="3.90.550.50:FF:000006">
    <property type="entry name" value="Fringe-related protein-like"/>
    <property type="match status" value="1"/>
</dbReference>
<keyword evidence="1" id="KW-0472">Membrane</keyword>
<protein>
    <submittedName>
        <fullName evidence="2">Uncharacterized protein</fullName>
    </submittedName>
</protein>
<organism evidence="2 3">
    <name type="scientific">Nepenthes gracilis</name>
    <name type="common">Slender pitcher plant</name>
    <dbReference type="NCBI Taxonomy" id="150966"/>
    <lineage>
        <taxon>Eukaryota</taxon>
        <taxon>Viridiplantae</taxon>
        <taxon>Streptophyta</taxon>
        <taxon>Embryophyta</taxon>
        <taxon>Tracheophyta</taxon>
        <taxon>Spermatophyta</taxon>
        <taxon>Magnoliopsida</taxon>
        <taxon>eudicotyledons</taxon>
        <taxon>Gunneridae</taxon>
        <taxon>Pentapetalae</taxon>
        <taxon>Caryophyllales</taxon>
        <taxon>Nepenthaceae</taxon>
        <taxon>Nepenthes</taxon>
    </lineage>
</organism>
<dbReference type="Pfam" id="PF04646">
    <property type="entry name" value="DUF604"/>
    <property type="match status" value="1"/>
</dbReference>
<keyword evidence="1" id="KW-0812">Transmembrane</keyword>